<keyword evidence="2" id="KW-0472">Membrane</keyword>
<feature type="region of interest" description="Disordered" evidence="1">
    <location>
        <begin position="44"/>
        <end position="69"/>
    </location>
</feature>
<dbReference type="OrthoDB" id="2527272at2759"/>
<dbReference type="Proteomes" id="UP000054477">
    <property type="component" value="Unassembled WGS sequence"/>
</dbReference>
<accession>A0A0C9XPX6</accession>
<evidence type="ECO:0000313" key="4">
    <source>
        <dbReference type="Proteomes" id="UP000054477"/>
    </source>
</evidence>
<gene>
    <name evidence="3" type="ORF">K443DRAFT_101809</name>
</gene>
<dbReference type="AlphaFoldDB" id="A0A0C9XPX6"/>
<evidence type="ECO:0000256" key="2">
    <source>
        <dbReference type="SAM" id="Phobius"/>
    </source>
</evidence>
<protein>
    <submittedName>
        <fullName evidence="3">Uncharacterized protein</fullName>
    </submittedName>
</protein>
<feature type="non-terminal residue" evidence="3">
    <location>
        <position position="1"/>
    </location>
</feature>
<keyword evidence="2" id="KW-1133">Transmembrane helix</keyword>
<name>A0A0C9XPX6_9AGAR</name>
<feature type="transmembrane region" description="Helical" evidence="2">
    <location>
        <begin position="20"/>
        <end position="39"/>
    </location>
</feature>
<keyword evidence="4" id="KW-1185">Reference proteome</keyword>
<organism evidence="3 4">
    <name type="scientific">Laccaria amethystina LaAM-08-1</name>
    <dbReference type="NCBI Taxonomy" id="1095629"/>
    <lineage>
        <taxon>Eukaryota</taxon>
        <taxon>Fungi</taxon>
        <taxon>Dikarya</taxon>
        <taxon>Basidiomycota</taxon>
        <taxon>Agaricomycotina</taxon>
        <taxon>Agaricomycetes</taxon>
        <taxon>Agaricomycetidae</taxon>
        <taxon>Agaricales</taxon>
        <taxon>Agaricineae</taxon>
        <taxon>Hydnangiaceae</taxon>
        <taxon>Laccaria</taxon>
    </lineage>
</organism>
<reference evidence="4" key="2">
    <citation type="submission" date="2015-01" db="EMBL/GenBank/DDBJ databases">
        <title>Evolutionary Origins and Diversification of the Mycorrhizal Mutualists.</title>
        <authorList>
            <consortium name="DOE Joint Genome Institute"/>
            <consortium name="Mycorrhizal Genomics Consortium"/>
            <person name="Kohler A."/>
            <person name="Kuo A."/>
            <person name="Nagy L.G."/>
            <person name="Floudas D."/>
            <person name="Copeland A."/>
            <person name="Barry K.W."/>
            <person name="Cichocki N."/>
            <person name="Veneault-Fourrey C."/>
            <person name="LaButti K."/>
            <person name="Lindquist E.A."/>
            <person name="Lipzen A."/>
            <person name="Lundell T."/>
            <person name="Morin E."/>
            <person name="Murat C."/>
            <person name="Riley R."/>
            <person name="Ohm R."/>
            <person name="Sun H."/>
            <person name="Tunlid A."/>
            <person name="Henrissat B."/>
            <person name="Grigoriev I.V."/>
            <person name="Hibbett D.S."/>
            <person name="Martin F."/>
        </authorList>
    </citation>
    <scope>NUCLEOTIDE SEQUENCE [LARGE SCALE GENOMIC DNA]</scope>
    <source>
        <strain evidence="4">LaAM-08-1</strain>
    </source>
</reference>
<dbReference type="EMBL" id="KN838642">
    <property type="protein sequence ID" value="KIJ99691.1"/>
    <property type="molecule type" value="Genomic_DNA"/>
</dbReference>
<keyword evidence="2" id="KW-0812">Transmembrane</keyword>
<reference evidence="3 4" key="1">
    <citation type="submission" date="2014-04" db="EMBL/GenBank/DDBJ databases">
        <authorList>
            <consortium name="DOE Joint Genome Institute"/>
            <person name="Kuo A."/>
            <person name="Kohler A."/>
            <person name="Nagy L.G."/>
            <person name="Floudas D."/>
            <person name="Copeland A."/>
            <person name="Barry K.W."/>
            <person name="Cichocki N."/>
            <person name="Veneault-Fourrey C."/>
            <person name="LaButti K."/>
            <person name="Lindquist E.A."/>
            <person name="Lipzen A."/>
            <person name="Lundell T."/>
            <person name="Morin E."/>
            <person name="Murat C."/>
            <person name="Sun H."/>
            <person name="Tunlid A."/>
            <person name="Henrissat B."/>
            <person name="Grigoriev I.V."/>
            <person name="Hibbett D.S."/>
            <person name="Martin F."/>
            <person name="Nordberg H.P."/>
            <person name="Cantor M.N."/>
            <person name="Hua S.X."/>
        </authorList>
    </citation>
    <scope>NUCLEOTIDE SEQUENCE [LARGE SCALE GENOMIC DNA]</scope>
    <source>
        <strain evidence="3 4">LaAM-08-1</strain>
    </source>
</reference>
<evidence type="ECO:0000256" key="1">
    <source>
        <dbReference type="SAM" id="MobiDB-lite"/>
    </source>
</evidence>
<evidence type="ECO:0000313" key="3">
    <source>
        <dbReference type="EMBL" id="KIJ99691.1"/>
    </source>
</evidence>
<proteinExistence type="predicted"/>
<dbReference type="HOGENOM" id="CLU_132761_1_1_1"/>
<feature type="compositionally biased region" description="Acidic residues" evidence="1">
    <location>
        <begin position="56"/>
        <end position="69"/>
    </location>
</feature>
<sequence>CEQLNSWLGGFESNLKRMTAANFDWFLHSMLFYHSLFVLKKQGIKKRRAENREVNEESEDDNGVEFGED</sequence>